<dbReference type="PANTHER" id="PTHR11012">
    <property type="entry name" value="PROTEIN KINASE-LIKE DOMAIN-CONTAINING"/>
    <property type="match status" value="1"/>
</dbReference>
<dbReference type="OMA" id="QGWRVTK"/>
<dbReference type="InterPro" id="IPR015897">
    <property type="entry name" value="CHK_kinase-like"/>
</dbReference>
<proteinExistence type="predicted"/>
<sequence length="441" mass="51100">MSQIEKETKWLSSEILPKILRSGRLLENYNESKANTFHVGDIDIDVIGIDEAYMQTFCYRTTINFEYDGKKFQRKMVVKKTHAMSVEDYDSLQFENLFSNEIYFYTEILSEFQKLDDGSFPASKYFYSELKPLSAVAIFENFAEQGWRLTKDRVGLSLEHATLAAASLGKFHGYSYVIKHQDPEKFAKLTSGLKESRYSADEIHPTWALVARMGIQRAATAVAKYQPQVDKEFVQKFQLLLSDYYRYGKQLVVPREPLATLCHGDYLRNNVAYKYNDQEEPQDIMMFDYQTMRVSSPMIDLSLFLSLSLYANVRYPNFEALFDEYCSALHKTYRNLTKDEVPEFLSRSELLKEYVRFLPYSVAIVSYFLLDMVEPLVLTGDEKTYSRPEKDVIKRCLNAGGEIVDREIAHQMKEMLELSQKCGVSIDDGINVNEYAKTKGQ</sequence>
<keyword evidence="2" id="KW-0808">Transferase</keyword>
<evidence type="ECO:0000313" key="3">
    <source>
        <dbReference type="Proteomes" id="UP000007801"/>
    </source>
</evidence>
<accession>B3MFM3</accession>
<dbReference type="PhylomeDB" id="B3MFM3"/>
<dbReference type="GO" id="GO:0016740">
    <property type="term" value="F:transferase activity"/>
    <property type="evidence" value="ECO:0007669"/>
    <property type="project" value="UniProtKB-KW"/>
</dbReference>
<dbReference type="Gene3D" id="3.90.1200.10">
    <property type="match status" value="1"/>
</dbReference>
<organism evidence="2 3">
    <name type="scientific">Drosophila ananassae</name>
    <name type="common">Fruit fly</name>
    <dbReference type="NCBI Taxonomy" id="7217"/>
    <lineage>
        <taxon>Eukaryota</taxon>
        <taxon>Metazoa</taxon>
        <taxon>Ecdysozoa</taxon>
        <taxon>Arthropoda</taxon>
        <taxon>Hexapoda</taxon>
        <taxon>Insecta</taxon>
        <taxon>Pterygota</taxon>
        <taxon>Neoptera</taxon>
        <taxon>Endopterygota</taxon>
        <taxon>Diptera</taxon>
        <taxon>Brachycera</taxon>
        <taxon>Muscomorpha</taxon>
        <taxon>Ephydroidea</taxon>
        <taxon>Drosophilidae</taxon>
        <taxon>Drosophila</taxon>
        <taxon>Sophophora</taxon>
    </lineage>
</organism>
<protein>
    <recommendedName>
        <fullName evidence="1">CHK kinase-like domain-containing protein</fullName>
    </recommendedName>
</protein>
<keyword evidence="3" id="KW-1185">Reference proteome</keyword>
<dbReference type="PANTHER" id="PTHR11012:SF8">
    <property type="entry name" value="JUVENILE HORMONE-INDUCIBLE PROTEIN 26"/>
    <property type="match status" value="1"/>
</dbReference>
<evidence type="ECO:0000259" key="1">
    <source>
        <dbReference type="SMART" id="SM00587"/>
    </source>
</evidence>
<dbReference type="KEGG" id="dan:6496425"/>
<evidence type="ECO:0000313" key="2">
    <source>
        <dbReference type="EMBL" id="EDV37713.1"/>
    </source>
</evidence>
<dbReference type="eggNOG" id="ENOG502SGV2">
    <property type="taxonomic scope" value="Eukaryota"/>
</dbReference>
<name>B3MFM3_DROAN</name>
<feature type="domain" description="CHK kinase-like" evidence="1">
    <location>
        <begin position="137"/>
        <end position="335"/>
    </location>
</feature>
<dbReference type="AlphaFoldDB" id="B3MFM3"/>
<dbReference type="Pfam" id="PF02958">
    <property type="entry name" value="EcKL"/>
    <property type="match status" value="1"/>
</dbReference>
<dbReference type="SMART" id="SM00587">
    <property type="entry name" value="CHK"/>
    <property type="match status" value="1"/>
</dbReference>
<dbReference type="STRING" id="7217.B3MFM3"/>
<dbReference type="InterPro" id="IPR011009">
    <property type="entry name" value="Kinase-like_dom_sf"/>
</dbReference>
<dbReference type="Proteomes" id="UP000007801">
    <property type="component" value="Unassembled WGS sequence"/>
</dbReference>
<dbReference type="InterPro" id="IPR004119">
    <property type="entry name" value="EcKL"/>
</dbReference>
<dbReference type="EMBL" id="CH902619">
    <property type="protein sequence ID" value="EDV37713.1"/>
    <property type="molecule type" value="Genomic_DNA"/>
</dbReference>
<reference evidence="2 3" key="1">
    <citation type="journal article" date="2007" name="Nature">
        <title>Evolution of genes and genomes on the Drosophila phylogeny.</title>
        <authorList>
            <consortium name="Drosophila 12 Genomes Consortium"/>
            <person name="Clark A.G."/>
            <person name="Eisen M.B."/>
            <person name="Smith D.R."/>
            <person name="Bergman C.M."/>
            <person name="Oliver B."/>
            <person name="Markow T.A."/>
            <person name="Kaufman T.C."/>
            <person name="Kellis M."/>
            <person name="Gelbart W."/>
            <person name="Iyer V.N."/>
            <person name="Pollard D.A."/>
            <person name="Sackton T.B."/>
            <person name="Larracuente A.M."/>
            <person name="Singh N.D."/>
            <person name="Abad J.P."/>
            <person name="Abt D.N."/>
            <person name="Adryan B."/>
            <person name="Aguade M."/>
            <person name="Akashi H."/>
            <person name="Anderson W.W."/>
            <person name="Aquadro C.F."/>
            <person name="Ardell D.H."/>
            <person name="Arguello R."/>
            <person name="Artieri C.G."/>
            <person name="Barbash D.A."/>
            <person name="Barker D."/>
            <person name="Barsanti P."/>
            <person name="Batterham P."/>
            <person name="Batzoglou S."/>
            <person name="Begun D."/>
            <person name="Bhutkar A."/>
            <person name="Blanco E."/>
            <person name="Bosak S.A."/>
            <person name="Bradley R.K."/>
            <person name="Brand A.D."/>
            <person name="Brent M.R."/>
            <person name="Brooks A.N."/>
            <person name="Brown R.H."/>
            <person name="Butlin R.K."/>
            <person name="Caggese C."/>
            <person name="Calvi B.R."/>
            <person name="Bernardo de Carvalho A."/>
            <person name="Caspi A."/>
            <person name="Castrezana S."/>
            <person name="Celniker S.E."/>
            <person name="Chang J.L."/>
            <person name="Chapple C."/>
            <person name="Chatterji S."/>
            <person name="Chinwalla A."/>
            <person name="Civetta A."/>
            <person name="Clifton S.W."/>
            <person name="Comeron J.M."/>
            <person name="Costello J.C."/>
            <person name="Coyne J.A."/>
            <person name="Daub J."/>
            <person name="David R.G."/>
            <person name="Delcher A.L."/>
            <person name="Delehaunty K."/>
            <person name="Do C.B."/>
            <person name="Ebling H."/>
            <person name="Edwards K."/>
            <person name="Eickbush T."/>
            <person name="Evans J.D."/>
            <person name="Filipski A."/>
            <person name="Findeiss S."/>
            <person name="Freyhult E."/>
            <person name="Fulton L."/>
            <person name="Fulton R."/>
            <person name="Garcia A.C."/>
            <person name="Gardiner A."/>
            <person name="Garfield D.A."/>
            <person name="Garvin B.E."/>
            <person name="Gibson G."/>
            <person name="Gilbert D."/>
            <person name="Gnerre S."/>
            <person name="Godfrey J."/>
            <person name="Good R."/>
            <person name="Gotea V."/>
            <person name="Gravely B."/>
            <person name="Greenberg A.J."/>
            <person name="Griffiths-Jones S."/>
            <person name="Gross S."/>
            <person name="Guigo R."/>
            <person name="Gustafson E.A."/>
            <person name="Haerty W."/>
            <person name="Hahn M.W."/>
            <person name="Halligan D.L."/>
            <person name="Halpern A.L."/>
            <person name="Halter G.M."/>
            <person name="Han M.V."/>
            <person name="Heger A."/>
            <person name="Hillier L."/>
            <person name="Hinrichs A.S."/>
            <person name="Holmes I."/>
            <person name="Hoskins R.A."/>
            <person name="Hubisz M.J."/>
            <person name="Hultmark D."/>
            <person name="Huntley M.A."/>
            <person name="Jaffe D.B."/>
            <person name="Jagadeeshan S."/>
            <person name="Jeck W.R."/>
            <person name="Johnson J."/>
            <person name="Jones C.D."/>
            <person name="Jordan W.C."/>
            <person name="Karpen G.H."/>
            <person name="Kataoka E."/>
            <person name="Keightley P.D."/>
            <person name="Kheradpour P."/>
            <person name="Kirkness E.F."/>
            <person name="Koerich L.B."/>
            <person name="Kristiansen K."/>
            <person name="Kudrna D."/>
            <person name="Kulathinal R.J."/>
            <person name="Kumar S."/>
            <person name="Kwok R."/>
            <person name="Lander E."/>
            <person name="Langley C.H."/>
            <person name="Lapoint R."/>
            <person name="Lazzaro B.P."/>
            <person name="Lee S.J."/>
            <person name="Levesque L."/>
            <person name="Li R."/>
            <person name="Lin C.F."/>
            <person name="Lin M.F."/>
            <person name="Lindblad-Toh K."/>
            <person name="Llopart A."/>
            <person name="Long M."/>
            <person name="Low L."/>
            <person name="Lozovsky E."/>
            <person name="Lu J."/>
            <person name="Luo M."/>
            <person name="Machado C.A."/>
            <person name="Makalowski W."/>
            <person name="Marzo M."/>
            <person name="Matsuda M."/>
            <person name="Matzkin L."/>
            <person name="McAllister B."/>
            <person name="McBride C.S."/>
            <person name="McKernan B."/>
            <person name="McKernan K."/>
            <person name="Mendez-Lago M."/>
            <person name="Minx P."/>
            <person name="Mollenhauer M.U."/>
            <person name="Montooth K."/>
            <person name="Mount S.M."/>
            <person name="Mu X."/>
            <person name="Myers E."/>
            <person name="Negre B."/>
            <person name="Newfeld S."/>
            <person name="Nielsen R."/>
            <person name="Noor M.A."/>
            <person name="O'Grady P."/>
            <person name="Pachter L."/>
            <person name="Papaceit M."/>
            <person name="Parisi M.J."/>
            <person name="Parisi M."/>
            <person name="Parts L."/>
            <person name="Pedersen J.S."/>
            <person name="Pesole G."/>
            <person name="Phillippy A.M."/>
            <person name="Ponting C.P."/>
            <person name="Pop M."/>
            <person name="Porcelli D."/>
            <person name="Powell J.R."/>
            <person name="Prohaska S."/>
            <person name="Pruitt K."/>
            <person name="Puig M."/>
            <person name="Quesneville H."/>
            <person name="Ram K.R."/>
            <person name="Rand D."/>
            <person name="Rasmussen M.D."/>
            <person name="Reed L.K."/>
            <person name="Reenan R."/>
            <person name="Reily A."/>
            <person name="Remington K.A."/>
            <person name="Rieger T.T."/>
            <person name="Ritchie M.G."/>
            <person name="Robin C."/>
            <person name="Rogers Y.H."/>
            <person name="Rohde C."/>
            <person name="Rozas J."/>
            <person name="Rubenfield M.J."/>
            <person name="Ruiz A."/>
            <person name="Russo S."/>
            <person name="Salzberg S.L."/>
            <person name="Sanchez-Gracia A."/>
            <person name="Saranga D.J."/>
            <person name="Sato H."/>
            <person name="Schaeffer S.W."/>
            <person name="Schatz M.C."/>
            <person name="Schlenke T."/>
            <person name="Schwartz R."/>
            <person name="Segarra C."/>
            <person name="Singh R.S."/>
            <person name="Sirot L."/>
            <person name="Sirota M."/>
            <person name="Sisneros N.B."/>
            <person name="Smith C.D."/>
            <person name="Smith T.F."/>
            <person name="Spieth J."/>
            <person name="Stage D.E."/>
            <person name="Stark A."/>
            <person name="Stephan W."/>
            <person name="Strausberg R.L."/>
            <person name="Strempel S."/>
            <person name="Sturgill D."/>
            <person name="Sutton G."/>
            <person name="Sutton G.G."/>
            <person name="Tao W."/>
            <person name="Teichmann S."/>
            <person name="Tobari Y.N."/>
            <person name="Tomimura Y."/>
            <person name="Tsolas J.M."/>
            <person name="Valente V.L."/>
            <person name="Venter E."/>
            <person name="Venter J.C."/>
            <person name="Vicario S."/>
            <person name="Vieira F.G."/>
            <person name="Vilella A.J."/>
            <person name="Villasante A."/>
            <person name="Walenz B."/>
            <person name="Wang J."/>
            <person name="Wasserman M."/>
            <person name="Watts T."/>
            <person name="Wilson D."/>
            <person name="Wilson R.K."/>
            <person name="Wing R.A."/>
            <person name="Wolfner M.F."/>
            <person name="Wong A."/>
            <person name="Wong G.K."/>
            <person name="Wu C.I."/>
            <person name="Wu G."/>
            <person name="Yamamoto D."/>
            <person name="Yang H.P."/>
            <person name="Yang S.P."/>
            <person name="Yorke J.A."/>
            <person name="Yoshida K."/>
            <person name="Zdobnov E."/>
            <person name="Zhang P."/>
            <person name="Zhang Y."/>
            <person name="Zimin A.V."/>
            <person name="Baldwin J."/>
            <person name="Abdouelleil A."/>
            <person name="Abdulkadir J."/>
            <person name="Abebe A."/>
            <person name="Abera B."/>
            <person name="Abreu J."/>
            <person name="Acer S.C."/>
            <person name="Aftuck L."/>
            <person name="Alexander A."/>
            <person name="An P."/>
            <person name="Anderson E."/>
            <person name="Anderson S."/>
            <person name="Arachi H."/>
            <person name="Azer M."/>
            <person name="Bachantsang P."/>
            <person name="Barry A."/>
            <person name="Bayul T."/>
            <person name="Berlin A."/>
            <person name="Bessette D."/>
            <person name="Bloom T."/>
            <person name="Blye J."/>
            <person name="Boguslavskiy L."/>
            <person name="Bonnet C."/>
            <person name="Boukhgalter B."/>
            <person name="Bourzgui I."/>
            <person name="Brown A."/>
            <person name="Cahill P."/>
            <person name="Channer S."/>
            <person name="Cheshatsang Y."/>
            <person name="Chuda L."/>
            <person name="Citroen M."/>
            <person name="Collymore A."/>
            <person name="Cooke P."/>
            <person name="Costello M."/>
            <person name="D'Aco K."/>
            <person name="Daza R."/>
            <person name="De Haan G."/>
            <person name="DeGray S."/>
            <person name="DeMaso C."/>
            <person name="Dhargay N."/>
            <person name="Dooley K."/>
            <person name="Dooley E."/>
            <person name="Doricent M."/>
            <person name="Dorje P."/>
            <person name="Dorjee K."/>
            <person name="Dupes A."/>
            <person name="Elong R."/>
            <person name="Falk J."/>
            <person name="Farina A."/>
            <person name="Faro S."/>
            <person name="Ferguson D."/>
            <person name="Fisher S."/>
            <person name="Foley C.D."/>
            <person name="Franke A."/>
            <person name="Friedrich D."/>
            <person name="Gadbois L."/>
            <person name="Gearin G."/>
            <person name="Gearin C.R."/>
            <person name="Giannoukos G."/>
            <person name="Goode T."/>
            <person name="Graham J."/>
            <person name="Grandbois E."/>
            <person name="Grewal S."/>
            <person name="Gyaltsen K."/>
            <person name="Hafez N."/>
            <person name="Hagos B."/>
            <person name="Hall J."/>
            <person name="Henson C."/>
            <person name="Hollinger A."/>
            <person name="Honan T."/>
            <person name="Huard M.D."/>
            <person name="Hughes L."/>
            <person name="Hurhula B."/>
            <person name="Husby M.E."/>
            <person name="Kamat A."/>
            <person name="Kanga B."/>
            <person name="Kashin S."/>
            <person name="Khazanovich D."/>
            <person name="Kisner P."/>
            <person name="Lance K."/>
            <person name="Lara M."/>
            <person name="Lee W."/>
            <person name="Lennon N."/>
            <person name="Letendre F."/>
            <person name="LeVine R."/>
            <person name="Lipovsky A."/>
            <person name="Liu X."/>
            <person name="Liu J."/>
            <person name="Liu S."/>
            <person name="Lokyitsang T."/>
            <person name="Lokyitsang Y."/>
            <person name="Lubonja R."/>
            <person name="Lui A."/>
            <person name="MacDonald P."/>
            <person name="Magnisalis V."/>
            <person name="Maru K."/>
            <person name="Matthews C."/>
            <person name="McCusker W."/>
            <person name="McDonough S."/>
            <person name="Mehta T."/>
            <person name="Meldrim J."/>
            <person name="Meneus L."/>
            <person name="Mihai O."/>
            <person name="Mihalev A."/>
            <person name="Mihova T."/>
            <person name="Mittelman R."/>
            <person name="Mlenga V."/>
            <person name="Montmayeur A."/>
            <person name="Mulrain L."/>
            <person name="Navidi A."/>
            <person name="Naylor J."/>
            <person name="Negash T."/>
            <person name="Nguyen T."/>
            <person name="Nguyen N."/>
            <person name="Nicol R."/>
            <person name="Norbu C."/>
            <person name="Norbu N."/>
            <person name="Novod N."/>
            <person name="O'Neill B."/>
            <person name="Osman S."/>
            <person name="Markiewicz E."/>
            <person name="Oyono O.L."/>
            <person name="Patti C."/>
            <person name="Phunkhang P."/>
            <person name="Pierre F."/>
            <person name="Priest M."/>
            <person name="Raghuraman S."/>
            <person name="Rege F."/>
            <person name="Reyes R."/>
            <person name="Rise C."/>
            <person name="Rogov P."/>
            <person name="Ross K."/>
            <person name="Ryan E."/>
            <person name="Settipalli S."/>
            <person name="Shea T."/>
            <person name="Sherpa N."/>
            <person name="Shi L."/>
            <person name="Shih D."/>
            <person name="Sparrow T."/>
            <person name="Spaulding J."/>
            <person name="Stalker J."/>
            <person name="Stange-Thomann N."/>
            <person name="Stavropoulos S."/>
            <person name="Stone C."/>
            <person name="Strader C."/>
            <person name="Tesfaye S."/>
            <person name="Thomson T."/>
            <person name="Thoulutsang Y."/>
            <person name="Thoulutsang D."/>
            <person name="Topham K."/>
            <person name="Topping I."/>
            <person name="Tsamla T."/>
            <person name="Vassiliev H."/>
            <person name="Vo A."/>
            <person name="Wangchuk T."/>
            <person name="Wangdi T."/>
            <person name="Weiand M."/>
            <person name="Wilkinson J."/>
            <person name="Wilson A."/>
            <person name="Yadav S."/>
            <person name="Young G."/>
            <person name="Yu Q."/>
            <person name="Zembek L."/>
            <person name="Zhong D."/>
            <person name="Zimmer A."/>
            <person name="Zwirko Z."/>
            <person name="Jaffe D.B."/>
            <person name="Alvarez P."/>
            <person name="Brockman W."/>
            <person name="Butler J."/>
            <person name="Chin C."/>
            <person name="Gnerre S."/>
            <person name="Grabherr M."/>
            <person name="Kleber M."/>
            <person name="Mauceli E."/>
            <person name="MacCallum I."/>
        </authorList>
    </citation>
    <scope>NUCLEOTIDE SEQUENCE [LARGE SCALE GENOMIC DNA]</scope>
    <source>
        <strain evidence="3">Tucson 14024-0371.13</strain>
    </source>
</reference>
<dbReference type="InParanoid" id="B3MFM3"/>
<dbReference type="GeneID" id="6496425"/>
<dbReference type="OrthoDB" id="191037at2759"/>
<gene>
    <name evidence="2" type="primary">Dana\GF13586</name>
    <name evidence="2" type="synonym">dana_GLEANR_13599</name>
    <name evidence="2" type="ORF">GF13586</name>
</gene>
<dbReference type="SUPFAM" id="SSF56112">
    <property type="entry name" value="Protein kinase-like (PK-like)"/>
    <property type="match status" value="1"/>
</dbReference>
<dbReference type="HOGENOM" id="CLU_010718_2_0_1"/>